<dbReference type="PANTHER" id="PTHR47691:SF3">
    <property type="entry name" value="HTH-TYPE TRANSCRIPTIONAL REGULATOR RV0890C-RELATED"/>
    <property type="match status" value="1"/>
</dbReference>
<name>A0A7C1JBD7_9CHLR</name>
<organism evidence="5">
    <name type="scientific">Caldilinea aerophila</name>
    <dbReference type="NCBI Taxonomy" id="133453"/>
    <lineage>
        <taxon>Bacteria</taxon>
        <taxon>Bacillati</taxon>
        <taxon>Chloroflexota</taxon>
        <taxon>Caldilineae</taxon>
        <taxon>Caldilineales</taxon>
        <taxon>Caldilineaceae</taxon>
        <taxon>Caldilinea</taxon>
    </lineage>
</organism>
<dbReference type="InterPro" id="IPR019734">
    <property type="entry name" value="TPR_rpt"/>
</dbReference>
<dbReference type="InterPro" id="IPR041664">
    <property type="entry name" value="AAA_16"/>
</dbReference>
<evidence type="ECO:0000259" key="4">
    <source>
        <dbReference type="SMART" id="SM01043"/>
    </source>
</evidence>
<feature type="domain" description="AAA+ ATPase" evidence="3">
    <location>
        <begin position="301"/>
        <end position="440"/>
    </location>
</feature>
<feature type="repeat" description="TPR" evidence="1">
    <location>
        <begin position="1071"/>
        <end position="1104"/>
    </location>
</feature>
<dbReference type="InterPro" id="IPR003593">
    <property type="entry name" value="AAA+_ATPase"/>
</dbReference>
<keyword evidence="1" id="KW-0802">TPR repeat</keyword>
<dbReference type="Gene3D" id="1.10.10.10">
    <property type="entry name" value="Winged helix-like DNA-binding domain superfamily/Winged helix DNA-binding domain"/>
    <property type="match status" value="1"/>
</dbReference>
<dbReference type="InterPro" id="IPR016032">
    <property type="entry name" value="Sig_transdc_resp-reg_C-effctor"/>
</dbReference>
<evidence type="ECO:0000256" key="1">
    <source>
        <dbReference type="PROSITE-ProRule" id="PRU00339"/>
    </source>
</evidence>
<feature type="domain" description="Bacterial transcriptional activator" evidence="4">
    <location>
        <begin position="100"/>
        <end position="252"/>
    </location>
</feature>
<dbReference type="Pfam" id="PF13191">
    <property type="entry name" value="AAA_16"/>
    <property type="match status" value="1"/>
</dbReference>
<dbReference type="SUPFAM" id="SSF52540">
    <property type="entry name" value="P-loop containing nucleoside triphosphate hydrolases"/>
    <property type="match status" value="1"/>
</dbReference>
<gene>
    <name evidence="5" type="ORF">ENQ20_11630</name>
</gene>
<comment type="caution">
    <text evidence="5">The sequence shown here is derived from an EMBL/GenBank/DDBJ whole genome shotgun (WGS) entry which is preliminary data.</text>
</comment>
<accession>A0A7C1JBD7</accession>
<dbReference type="InterPro" id="IPR036388">
    <property type="entry name" value="WH-like_DNA-bd_sf"/>
</dbReference>
<dbReference type="Gene3D" id="3.40.50.300">
    <property type="entry name" value="P-loop containing nucleotide triphosphate hydrolases"/>
    <property type="match status" value="1"/>
</dbReference>
<dbReference type="SMART" id="SM00382">
    <property type="entry name" value="AAA"/>
    <property type="match status" value="1"/>
</dbReference>
<evidence type="ECO:0000259" key="3">
    <source>
        <dbReference type="SMART" id="SM00382"/>
    </source>
</evidence>
<evidence type="ECO:0000256" key="2">
    <source>
        <dbReference type="SAM" id="MobiDB-lite"/>
    </source>
</evidence>
<dbReference type="SMART" id="SM00028">
    <property type="entry name" value="TPR"/>
    <property type="match status" value="8"/>
</dbReference>
<sequence length="1223" mass="137206">MQWRLYLFGGFQFTVQGKTHDAFEADSARALCAYLFMHSGAVLRRERLAALFWPDQPQASALRNLRTALSRMRRGLGSLSDALQAESQAVTFLLPSDVWVDALAVNALTAEVAAHTHRRLIGCPACIEKLQRLAELYQGEFLAGFTQESDLFEEWAATQRELYHRTAIQAFDALAGYHLLRQEWQEAQRYAQRALQFEPWREESHRHLMWALAGQNQRSAALQQFRRCSRILDREFNAPPQPETIELYERILRQDKAIPETDSARSLMQLTSTGAHWLDDLPLVGRKQELAKLLELLVSPVTRLISVVGEGGVGKTRLALRAARHTALCFPDGAFYVRLNPEEQPEAQPLQQLEAAARVAQHIALACAIPLNEKENYKERVIAFLRKRSVLLVLDSFEQHEEATPFLLSLLENAPACVILVTTHRPLNVRQEHVLRLDGLNLASHPDDASCNDHGSYTHGSYTEAQVATPDALALFDVLAKRRGMVGVLDAMHQPAVAQICQAVGGLPLGIELAVACLPHLDRLQAGVWSAAELAQLLERAAEPDTQTMRDLPPRHRGLRALFQTAWRLLDPACQNALAGVAIFRSPFIVETATTVLGLRDPDQTAHLLWKLTERSLVQPGAQGRFQLHDRIHRFATEQLAASPAQTTLIRERYTTFFLENLAKAEQALDGEDAAAVQQTLAFEMEDLLAAWRNAVEEHRWELLADAASAFARFHALRGLYNEGEHLLSETVQRLRKAHFAAVAQSPGDSRPYSTDNTHKRPGHARDLAQSEALSSALFERNSNVATTLARALARLLIAWNRLLVRLNQRETAEVVLLEALELTDEPVIRTDALIELGWCLFHLGRTADAMPPLREALALADHLEDARRRAYALNGLAALFQRRSESATAQALLEEALSLARQEGDLTMVAAILGNLSILYNELGDYARELTLVKEALAIHRAQHNFKMEASTLYSLGIHYDVRGQYIEAQDHYHQALKLAELLDDRLTLLEIWTNIGISRDQMGDYASALEATHHALTIEREVNNPQIRCTLFANLSLHYHHLGDQLQALAYAQKAIELADAIEMPTIAAYGYDFQGHALLASGRVDEATQAYLQALHLREQKGFTTLGFESRAGLARAALARNDRKSAAAWVEPIAEHILNATLEGPEEPLRVYWTVYQVMRTVNDPRQNFILQSAVALIHARAERISDANSRRLYLTQVEAHRELLQASTYMNRRRKKEE</sequence>
<dbReference type="PRINTS" id="PR00364">
    <property type="entry name" value="DISEASERSIST"/>
</dbReference>
<dbReference type="Pfam" id="PF13424">
    <property type="entry name" value="TPR_12"/>
    <property type="match status" value="2"/>
</dbReference>
<dbReference type="PROSITE" id="PS50005">
    <property type="entry name" value="TPR"/>
    <property type="match status" value="3"/>
</dbReference>
<dbReference type="PANTHER" id="PTHR47691">
    <property type="entry name" value="REGULATOR-RELATED"/>
    <property type="match status" value="1"/>
</dbReference>
<feature type="repeat" description="TPR" evidence="1">
    <location>
        <begin position="991"/>
        <end position="1024"/>
    </location>
</feature>
<dbReference type="Pfam" id="PF03704">
    <property type="entry name" value="BTAD"/>
    <property type="match status" value="1"/>
</dbReference>
<dbReference type="InterPro" id="IPR011990">
    <property type="entry name" value="TPR-like_helical_dom_sf"/>
</dbReference>
<dbReference type="AlphaFoldDB" id="A0A7C1JBD7"/>
<evidence type="ECO:0000313" key="5">
    <source>
        <dbReference type="EMBL" id="HDX32123.1"/>
    </source>
</evidence>
<dbReference type="GO" id="GO:0003677">
    <property type="term" value="F:DNA binding"/>
    <property type="evidence" value="ECO:0007669"/>
    <property type="project" value="InterPro"/>
</dbReference>
<dbReference type="SMART" id="SM01043">
    <property type="entry name" value="BTAD"/>
    <property type="match status" value="1"/>
</dbReference>
<dbReference type="Gene3D" id="1.25.40.10">
    <property type="entry name" value="Tetratricopeptide repeat domain"/>
    <property type="match status" value="2"/>
</dbReference>
<protein>
    <submittedName>
        <fullName evidence="5">Tetratricopeptide repeat protein</fullName>
    </submittedName>
</protein>
<feature type="region of interest" description="Disordered" evidence="2">
    <location>
        <begin position="743"/>
        <end position="767"/>
    </location>
</feature>
<dbReference type="SUPFAM" id="SSF48452">
    <property type="entry name" value="TPR-like"/>
    <property type="match status" value="3"/>
</dbReference>
<dbReference type="EMBL" id="DSMG01000117">
    <property type="protein sequence ID" value="HDX32123.1"/>
    <property type="molecule type" value="Genomic_DNA"/>
</dbReference>
<proteinExistence type="predicted"/>
<dbReference type="GO" id="GO:0006355">
    <property type="term" value="P:regulation of DNA-templated transcription"/>
    <property type="evidence" value="ECO:0007669"/>
    <property type="project" value="InterPro"/>
</dbReference>
<dbReference type="SUPFAM" id="SSF46894">
    <property type="entry name" value="C-terminal effector domain of the bipartite response regulators"/>
    <property type="match status" value="1"/>
</dbReference>
<reference evidence="5" key="1">
    <citation type="journal article" date="2020" name="mSystems">
        <title>Genome- and Community-Level Interaction Insights into Carbon Utilization and Element Cycling Functions of Hydrothermarchaeota in Hydrothermal Sediment.</title>
        <authorList>
            <person name="Zhou Z."/>
            <person name="Liu Y."/>
            <person name="Xu W."/>
            <person name="Pan J."/>
            <person name="Luo Z.H."/>
            <person name="Li M."/>
        </authorList>
    </citation>
    <scope>NUCLEOTIDE SEQUENCE [LARGE SCALE GENOMIC DNA]</scope>
    <source>
        <strain evidence="5">SpSt-289</strain>
    </source>
</reference>
<dbReference type="InterPro" id="IPR005158">
    <property type="entry name" value="BTAD"/>
</dbReference>
<dbReference type="InterPro" id="IPR027417">
    <property type="entry name" value="P-loop_NTPase"/>
</dbReference>
<feature type="repeat" description="TPR" evidence="1">
    <location>
        <begin position="951"/>
        <end position="984"/>
    </location>
</feature>